<proteinExistence type="predicted"/>
<dbReference type="Pfam" id="PF00092">
    <property type="entry name" value="VWA"/>
    <property type="match status" value="1"/>
</dbReference>
<accession>A0A8S4NZM2</accession>
<reference evidence="3" key="1">
    <citation type="submission" date="2022-03" db="EMBL/GenBank/DDBJ databases">
        <authorList>
            <person name="Martin C."/>
        </authorList>
    </citation>
    <scope>NUCLEOTIDE SEQUENCE</scope>
</reference>
<dbReference type="InterPro" id="IPR002035">
    <property type="entry name" value="VWF_A"/>
</dbReference>
<keyword evidence="1" id="KW-0732">Signal</keyword>
<comment type="caution">
    <text evidence="3">The sequence shown here is derived from an EMBL/GenBank/DDBJ whole genome shotgun (WGS) entry which is preliminary data.</text>
</comment>
<evidence type="ECO:0000313" key="4">
    <source>
        <dbReference type="Proteomes" id="UP000749559"/>
    </source>
</evidence>
<dbReference type="Gene3D" id="3.40.50.410">
    <property type="entry name" value="von Willebrand factor, type A domain"/>
    <property type="match status" value="1"/>
</dbReference>
<keyword evidence="4" id="KW-1185">Reference proteome</keyword>
<gene>
    <name evidence="3" type="ORF">OFUS_LOCUS12000</name>
</gene>
<evidence type="ECO:0000313" key="3">
    <source>
        <dbReference type="EMBL" id="CAH1786032.1"/>
    </source>
</evidence>
<organism evidence="3 4">
    <name type="scientific">Owenia fusiformis</name>
    <name type="common">Polychaete worm</name>
    <dbReference type="NCBI Taxonomy" id="6347"/>
    <lineage>
        <taxon>Eukaryota</taxon>
        <taxon>Metazoa</taxon>
        <taxon>Spiralia</taxon>
        <taxon>Lophotrochozoa</taxon>
        <taxon>Annelida</taxon>
        <taxon>Polychaeta</taxon>
        <taxon>Sedentaria</taxon>
        <taxon>Canalipalpata</taxon>
        <taxon>Sabellida</taxon>
        <taxon>Oweniida</taxon>
        <taxon>Oweniidae</taxon>
        <taxon>Owenia</taxon>
    </lineage>
</organism>
<dbReference type="Proteomes" id="UP000749559">
    <property type="component" value="Unassembled WGS sequence"/>
</dbReference>
<dbReference type="SUPFAM" id="SSF53300">
    <property type="entry name" value="vWA-like"/>
    <property type="match status" value="1"/>
</dbReference>
<protein>
    <recommendedName>
        <fullName evidence="2">VWFA domain-containing protein</fullName>
    </recommendedName>
</protein>
<dbReference type="PROSITE" id="PS50234">
    <property type="entry name" value="VWFA"/>
    <property type="match status" value="1"/>
</dbReference>
<dbReference type="InterPro" id="IPR036465">
    <property type="entry name" value="vWFA_dom_sf"/>
</dbReference>
<feature type="chain" id="PRO_5035850295" description="VWFA domain-containing protein" evidence="1">
    <location>
        <begin position="23"/>
        <end position="257"/>
    </location>
</feature>
<evidence type="ECO:0000256" key="1">
    <source>
        <dbReference type="SAM" id="SignalP"/>
    </source>
</evidence>
<sequence>MYIKVLLQPIILACLLAGLTAALSNKGNIRVRSSRNPMSPPGPFCVDVVFIVQNSCTIADVLLDAVNHSIIILADMLKSEGQTKIALLTYSAKAKELIPLKSASEFLRDYSKIDLRGLPKKSAACKNIIQANTTDALAMIDNNMEKYFPVTNTFSISRGKLIVLYTDGVTFTSKFTIGEEQPHVKEKIDSLQSKGVIFAPIDYDIYFSKPNEVEKKTEFHLYTQTLAKREFHIIDYFINQFMNSVFKRYHCADLNAV</sequence>
<feature type="domain" description="VWFA" evidence="2">
    <location>
        <begin position="47"/>
        <end position="245"/>
    </location>
</feature>
<name>A0A8S4NZM2_OWEFU</name>
<evidence type="ECO:0000259" key="2">
    <source>
        <dbReference type="PROSITE" id="PS50234"/>
    </source>
</evidence>
<dbReference type="EMBL" id="CAIIXF020000006">
    <property type="protein sequence ID" value="CAH1786032.1"/>
    <property type="molecule type" value="Genomic_DNA"/>
</dbReference>
<dbReference type="AlphaFoldDB" id="A0A8S4NZM2"/>
<feature type="signal peptide" evidence="1">
    <location>
        <begin position="1"/>
        <end position="22"/>
    </location>
</feature>